<reference evidence="2 4" key="2">
    <citation type="submission" date="2016-11" db="EMBL/GenBank/DDBJ databases">
        <authorList>
            <person name="Jaros S."/>
            <person name="Januszkiewicz K."/>
            <person name="Wedrychowicz H."/>
        </authorList>
    </citation>
    <scope>NUCLEOTIDE SEQUENCE [LARGE SCALE GENOMIC DNA]</scope>
    <source>
        <strain evidence="2 4">DSM 17137</strain>
    </source>
</reference>
<keyword evidence="2" id="KW-0238">DNA-binding</keyword>
<dbReference type="PANTHER" id="PTHR38479">
    <property type="entry name" value="LMO0824 PROTEIN"/>
    <property type="match status" value="1"/>
</dbReference>
<dbReference type="GO" id="GO:0003677">
    <property type="term" value="F:DNA binding"/>
    <property type="evidence" value="ECO:0007669"/>
    <property type="project" value="UniProtKB-KW"/>
</dbReference>
<dbReference type="EMBL" id="FQVC01000016">
    <property type="protein sequence ID" value="SHF87388.1"/>
    <property type="molecule type" value="Genomic_DNA"/>
</dbReference>
<proteinExistence type="predicted"/>
<organism evidence="1 3">
    <name type="scientific">Devosia limi DSM 17137</name>
    <dbReference type="NCBI Taxonomy" id="1121477"/>
    <lineage>
        <taxon>Bacteria</taxon>
        <taxon>Pseudomonadati</taxon>
        <taxon>Pseudomonadota</taxon>
        <taxon>Alphaproteobacteria</taxon>
        <taxon>Hyphomicrobiales</taxon>
        <taxon>Devosiaceae</taxon>
        <taxon>Devosia</taxon>
    </lineage>
</organism>
<evidence type="ECO:0000313" key="2">
    <source>
        <dbReference type="EMBL" id="SHF87388.1"/>
    </source>
</evidence>
<dbReference type="OrthoDB" id="9148135at2"/>
<sequence length="366" mass="40294">MTTLTNRQLNRATLARQLLLQRTAMPVIDAVDLLIGLQAQTTNGPYQALWSRLDGFTPASLTAAILDKSLLRATTMRSTLHLHTVPDLLSIRPLVQPMLERTFLSAAKASATNAARPALHARGVALLDQQPMTAGELGKQLVQSWPDGDPRVLAQVLQCLETLIQIPPTRIWGHGGAPLLSRLENWLGCGLAEPADLKQLTLRYLAAFGPASISDMQTWCGLTRLAPILESLRPQLATFTAEDGRTLYDLPDAARPDADTPAPVRFLPEYDNVLLGYANRLRIQPPEAKRLMPMVNGYPPTFTHDGFIAGKWSLARRKDNVRLTIIQFKRLRQRALAEVEQEGRAMAHFLTEGKAVIDAEFVAAPA</sequence>
<protein>
    <submittedName>
        <fullName evidence="2">Winged helix DNA-binding domain-containing protein</fullName>
    </submittedName>
</protein>
<dbReference type="STRING" id="1121477.SAMN02745223_03755"/>
<dbReference type="PANTHER" id="PTHR38479:SF2">
    <property type="entry name" value="WINGED HELIX DNA-BINDING DOMAIN-CONTAINING PROTEIN"/>
    <property type="match status" value="1"/>
</dbReference>
<evidence type="ECO:0000313" key="3">
    <source>
        <dbReference type="Proteomes" id="UP000033608"/>
    </source>
</evidence>
<keyword evidence="3" id="KW-1185">Reference proteome</keyword>
<dbReference type="AlphaFoldDB" id="A0A0F5LSJ1"/>
<gene>
    <name evidence="2" type="ORF">SAMN02745223_03755</name>
    <name evidence="1" type="ORF">VW29_06770</name>
</gene>
<dbReference type="EMBL" id="LAJF01000059">
    <property type="protein sequence ID" value="KKB85251.1"/>
    <property type="molecule type" value="Genomic_DNA"/>
</dbReference>
<accession>A0A0F5LSJ1</accession>
<dbReference type="RefSeq" id="WP_046134557.1">
    <property type="nucleotide sequence ID" value="NZ_FQVC01000016.1"/>
</dbReference>
<evidence type="ECO:0000313" key="4">
    <source>
        <dbReference type="Proteomes" id="UP000184533"/>
    </source>
</evidence>
<evidence type="ECO:0000313" key="1">
    <source>
        <dbReference type="EMBL" id="KKB85251.1"/>
    </source>
</evidence>
<dbReference type="Pfam" id="PF06224">
    <property type="entry name" value="AlkZ-like"/>
    <property type="match status" value="1"/>
</dbReference>
<dbReference type="InterPro" id="IPR009351">
    <property type="entry name" value="AlkZ-like"/>
</dbReference>
<dbReference type="PATRIC" id="fig|1121477.3.peg.2442"/>
<dbReference type="Proteomes" id="UP000184533">
    <property type="component" value="Unassembled WGS sequence"/>
</dbReference>
<name>A0A0F5LSJ1_9HYPH</name>
<reference evidence="1 3" key="1">
    <citation type="submission" date="2015-03" db="EMBL/GenBank/DDBJ databases">
        <authorList>
            <person name="Hassan Y.I."/>
            <person name="Lepp D."/>
            <person name="Zhou T."/>
        </authorList>
    </citation>
    <scope>NUCLEOTIDE SEQUENCE [LARGE SCALE GENOMIC DNA]</scope>
    <source>
        <strain evidence="1 3">DSM 17137</strain>
    </source>
</reference>
<dbReference type="Proteomes" id="UP000033608">
    <property type="component" value="Unassembled WGS sequence"/>
</dbReference>